<dbReference type="AlphaFoldDB" id="A0AAE1CEB0"/>
<sequence length="561" mass="62196">KIATPTPSPYNPLPSPTSIQILILEPNSSPDEEIACHLAPIDLDADHALFSSPRPLECPVKFYGSVIAGRRKVFQISSDLCILEDDDDFDLLTDSLRLHPFQRYTALSYVWGDPADPCHVLLNGGGVDGTTTRFPVTRNLHQALWSLRRLGEGIRLWVDALCINQADYEEKRVQIALMRRVYRQAEEVVAFVPLTAEDSDNVTELVPSIWDSRALFFETRDRREGGEREVVQEAGDARGSEVSLTSWGFPEASEPVERVVWEKDDAAADSKAMGFKYAFGDKNKNDSTLHLEGYGLPPAESPLWVSWRRFFSSPYFWRIWILQEFTMAKTLTFNLGHGTMITSEGVMGACAAIKKYSGAKNAEYMRHDADGVASDEGRLAFTGLQLAWSMFAERLSVEAGLPQKGLATMLHTGRHFLATDPRDKVYAMLGLAEDGGLFAEAVEYEPEETHVKTFIRFARLLVEQGHGFQVLLQAGIGGSQARDEGLPSWVPVSSCLQMDGAGHQSAGKVKLISSEQNWIDPVPRTNPASLTTTNDIPNIQTSSIGFLDNDKLLLRGTVTTR</sequence>
<evidence type="ECO:0000313" key="2">
    <source>
        <dbReference type="EMBL" id="KAK3690361.1"/>
    </source>
</evidence>
<protein>
    <submittedName>
        <fullName evidence="2">Heterokaryon incompatibility protein-domain-containing protein</fullName>
    </submittedName>
</protein>
<name>A0AAE1CEB0_9PEZI</name>
<dbReference type="InterPro" id="IPR052895">
    <property type="entry name" value="HetReg/Transcr_Mod"/>
</dbReference>
<dbReference type="Proteomes" id="UP001270362">
    <property type="component" value="Unassembled WGS sequence"/>
</dbReference>
<dbReference type="PANTHER" id="PTHR24148:SF64">
    <property type="entry name" value="HETEROKARYON INCOMPATIBILITY DOMAIN-CONTAINING PROTEIN"/>
    <property type="match status" value="1"/>
</dbReference>
<accession>A0AAE1CEB0</accession>
<gene>
    <name evidence="2" type="ORF">B0T22DRAFT_515668</name>
</gene>
<reference evidence="2" key="1">
    <citation type="journal article" date="2023" name="Mol. Phylogenet. Evol.">
        <title>Genome-scale phylogeny and comparative genomics of the fungal order Sordariales.</title>
        <authorList>
            <person name="Hensen N."/>
            <person name="Bonometti L."/>
            <person name="Westerberg I."/>
            <person name="Brannstrom I.O."/>
            <person name="Guillou S."/>
            <person name="Cros-Aarteil S."/>
            <person name="Calhoun S."/>
            <person name="Haridas S."/>
            <person name="Kuo A."/>
            <person name="Mondo S."/>
            <person name="Pangilinan J."/>
            <person name="Riley R."/>
            <person name="LaButti K."/>
            <person name="Andreopoulos B."/>
            <person name="Lipzen A."/>
            <person name="Chen C."/>
            <person name="Yan M."/>
            <person name="Daum C."/>
            <person name="Ng V."/>
            <person name="Clum A."/>
            <person name="Steindorff A."/>
            <person name="Ohm R.A."/>
            <person name="Martin F."/>
            <person name="Silar P."/>
            <person name="Natvig D.O."/>
            <person name="Lalanne C."/>
            <person name="Gautier V."/>
            <person name="Ament-Velasquez S.L."/>
            <person name="Kruys A."/>
            <person name="Hutchinson M.I."/>
            <person name="Powell A.J."/>
            <person name="Barry K."/>
            <person name="Miller A.N."/>
            <person name="Grigoriev I.V."/>
            <person name="Debuchy R."/>
            <person name="Gladieux P."/>
            <person name="Hiltunen Thoren M."/>
            <person name="Johannesson H."/>
        </authorList>
    </citation>
    <scope>NUCLEOTIDE SEQUENCE</scope>
    <source>
        <strain evidence="2">CBS 314.62</strain>
    </source>
</reference>
<dbReference type="PANTHER" id="PTHR24148">
    <property type="entry name" value="ANKYRIN REPEAT DOMAIN-CONTAINING PROTEIN 39 HOMOLOG-RELATED"/>
    <property type="match status" value="1"/>
</dbReference>
<dbReference type="Pfam" id="PF06985">
    <property type="entry name" value="HET"/>
    <property type="match status" value="1"/>
</dbReference>
<feature type="non-terminal residue" evidence="2">
    <location>
        <position position="1"/>
    </location>
</feature>
<evidence type="ECO:0000313" key="3">
    <source>
        <dbReference type="Proteomes" id="UP001270362"/>
    </source>
</evidence>
<proteinExistence type="predicted"/>
<dbReference type="EMBL" id="JAULSO010000002">
    <property type="protein sequence ID" value="KAK3690361.1"/>
    <property type="molecule type" value="Genomic_DNA"/>
</dbReference>
<feature type="domain" description="Heterokaryon incompatibility" evidence="1">
    <location>
        <begin position="104"/>
        <end position="324"/>
    </location>
</feature>
<reference evidence="2" key="2">
    <citation type="submission" date="2023-06" db="EMBL/GenBank/DDBJ databases">
        <authorList>
            <consortium name="Lawrence Berkeley National Laboratory"/>
            <person name="Haridas S."/>
            <person name="Hensen N."/>
            <person name="Bonometti L."/>
            <person name="Westerberg I."/>
            <person name="Brannstrom I.O."/>
            <person name="Guillou S."/>
            <person name="Cros-Aarteil S."/>
            <person name="Calhoun S."/>
            <person name="Kuo A."/>
            <person name="Mondo S."/>
            <person name="Pangilinan J."/>
            <person name="Riley R."/>
            <person name="Labutti K."/>
            <person name="Andreopoulos B."/>
            <person name="Lipzen A."/>
            <person name="Chen C."/>
            <person name="Yanf M."/>
            <person name="Daum C."/>
            <person name="Ng V."/>
            <person name="Clum A."/>
            <person name="Steindorff A."/>
            <person name="Ohm R."/>
            <person name="Martin F."/>
            <person name="Silar P."/>
            <person name="Natvig D."/>
            <person name="Lalanne C."/>
            <person name="Gautier V."/>
            <person name="Ament-Velasquez S.L."/>
            <person name="Kruys A."/>
            <person name="Hutchinson M.I."/>
            <person name="Powell A.J."/>
            <person name="Barry K."/>
            <person name="Miller A.N."/>
            <person name="Grigoriev I.V."/>
            <person name="Debuchy R."/>
            <person name="Gladieux P."/>
            <person name="Thoren M.H."/>
            <person name="Johannesson H."/>
        </authorList>
    </citation>
    <scope>NUCLEOTIDE SEQUENCE</scope>
    <source>
        <strain evidence="2">CBS 314.62</strain>
    </source>
</reference>
<comment type="caution">
    <text evidence="2">The sequence shown here is derived from an EMBL/GenBank/DDBJ whole genome shotgun (WGS) entry which is preliminary data.</text>
</comment>
<keyword evidence="3" id="KW-1185">Reference proteome</keyword>
<dbReference type="InterPro" id="IPR010730">
    <property type="entry name" value="HET"/>
</dbReference>
<evidence type="ECO:0000259" key="1">
    <source>
        <dbReference type="Pfam" id="PF06985"/>
    </source>
</evidence>
<organism evidence="2 3">
    <name type="scientific">Podospora appendiculata</name>
    <dbReference type="NCBI Taxonomy" id="314037"/>
    <lineage>
        <taxon>Eukaryota</taxon>
        <taxon>Fungi</taxon>
        <taxon>Dikarya</taxon>
        <taxon>Ascomycota</taxon>
        <taxon>Pezizomycotina</taxon>
        <taxon>Sordariomycetes</taxon>
        <taxon>Sordariomycetidae</taxon>
        <taxon>Sordariales</taxon>
        <taxon>Podosporaceae</taxon>
        <taxon>Podospora</taxon>
    </lineage>
</organism>